<accession>A0A6J4LY38</accession>
<feature type="region of interest" description="Disordered" evidence="1">
    <location>
        <begin position="1"/>
        <end position="49"/>
    </location>
</feature>
<gene>
    <name evidence="2" type="ORF">AVDCRST_MAG48-3855</name>
</gene>
<reference evidence="2" key="1">
    <citation type="submission" date="2020-02" db="EMBL/GenBank/DDBJ databases">
        <authorList>
            <person name="Meier V. D."/>
        </authorList>
    </citation>
    <scope>NUCLEOTIDE SEQUENCE</scope>
    <source>
        <strain evidence="2">AVDCRST_MAG48</strain>
    </source>
</reference>
<name>A0A6J4LY38_9ACTN</name>
<feature type="non-terminal residue" evidence="2">
    <location>
        <position position="49"/>
    </location>
</feature>
<proteinExistence type="predicted"/>
<feature type="non-terminal residue" evidence="2">
    <location>
        <position position="1"/>
    </location>
</feature>
<evidence type="ECO:0000313" key="2">
    <source>
        <dbReference type="EMBL" id="CAA9344496.1"/>
    </source>
</evidence>
<dbReference type="EMBL" id="CADCTS010000540">
    <property type="protein sequence ID" value="CAA9344496.1"/>
    <property type="molecule type" value="Genomic_DNA"/>
</dbReference>
<organism evidence="2">
    <name type="scientific">uncultured Friedmanniella sp</name>
    <dbReference type="NCBI Taxonomy" id="335381"/>
    <lineage>
        <taxon>Bacteria</taxon>
        <taxon>Bacillati</taxon>
        <taxon>Actinomycetota</taxon>
        <taxon>Actinomycetes</taxon>
        <taxon>Propionibacteriales</taxon>
        <taxon>Nocardioidaceae</taxon>
        <taxon>Friedmanniella</taxon>
        <taxon>environmental samples</taxon>
    </lineage>
</organism>
<protein>
    <submittedName>
        <fullName evidence="2">Uncharacterized protein</fullName>
    </submittedName>
</protein>
<dbReference type="AlphaFoldDB" id="A0A6J4LY38"/>
<sequence>GGLHPPLVHRGGGHLHHGTHGLGDRDRRSRPAERRRGRQQHRGAAGRQV</sequence>
<feature type="compositionally biased region" description="Basic and acidic residues" evidence="1">
    <location>
        <begin position="22"/>
        <end position="34"/>
    </location>
</feature>
<evidence type="ECO:0000256" key="1">
    <source>
        <dbReference type="SAM" id="MobiDB-lite"/>
    </source>
</evidence>